<reference evidence="10 11" key="1">
    <citation type="submission" date="2020-08" db="EMBL/GenBank/DDBJ databases">
        <title>Genome public.</title>
        <authorList>
            <person name="Liu C."/>
            <person name="Sun Q."/>
        </authorList>
    </citation>
    <scope>NUCLEOTIDE SEQUENCE [LARGE SCALE GENOMIC DNA]</scope>
    <source>
        <strain evidence="10 11">NSJ-37</strain>
    </source>
</reference>
<dbReference type="Proteomes" id="UP000606193">
    <property type="component" value="Unassembled WGS sequence"/>
</dbReference>
<keyword evidence="3 8" id="KW-0028">Amino-acid biosynthesis</keyword>
<dbReference type="InterPro" id="IPR011060">
    <property type="entry name" value="RibuloseP-bd_barrel"/>
</dbReference>
<dbReference type="RefSeq" id="WP_249297801.1">
    <property type="nucleotide sequence ID" value="NZ_JACRSX010000007.1"/>
</dbReference>
<dbReference type="EMBL" id="JACRSX010000007">
    <property type="protein sequence ID" value="MBC8562391.1"/>
    <property type="molecule type" value="Genomic_DNA"/>
</dbReference>
<evidence type="ECO:0000256" key="6">
    <source>
        <dbReference type="ARBA" id="ARBA00023141"/>
    </source>
</evidence>
<gene>
    <name evidence="8 10" type="primary">trpC</name>
    <name evidence="10" type="ORF">H8704_07080</name>
</gene>
<accession>A0ABR7N188</accession>
<evidence type="ECO:0000313" key="11">
    <source>
        <dbReference type="Proteomes" id="UP000606193"/>
    </source>
</evidence>
<dbReference type="InterPro" id="IPR045186">
    <property type="entry name" value="Indole-3-glycerol_P_synth"/>
</dbReference>
<evidence type="ECO:0000256" key="3">
    <source>
        <dbReference type="ARBA" id="ARBA00022605"/>
    </source>
</evidence>
<name>A0ABR7N188_9FIRM</name>
<keyword evidence="11" id="KW-1185">Reference proteome</keyword>
<evidence type="ECO:0000256" key="8">
    <source>
        <dbReference type="HAMAP-Rule" id="MF_00134"/>
    </source>
</evidence>
<keyword evidence="5 8" id="KW-0822">Tryptophan biosynthesis</keyword>
<keyword evidence="6 8" id="KW-0057">Aromatic amino acid biosynthesis</keyword>
<keyword evidence="7 8" id="KW-0456">Lyase</keyword>
<proteinExistence type="inferred from homology"/>
<dbReference type="SUPFAM" id="SSF51366">
    <property type="entry name" value="Ribulose-phoshate binding barrel"/>
    <property type="match status" value="1"/>
</dbReference>
<evidence type="ECO:0000256" key="2">
    <source>
        <dbReference type="ARBA" id="ARBA00004696"/>
    </source>
</evidence>
<dbReference type="CDD" id="cd00331">
    <property type="entry name" value="IGPS"/>
    <property type="match status" value="1"/>
</dbReference>
<evidence type="ECO:0000256" key="5">
    <source>
        <dbReference type="ARBA" id="ARBA00022822"/>
    </source>
</evidence>
<comment type="pathway">
    <text evidence="2 8">Amino-acid biosynthesis; L-tryptophan biosynthesis; L-tryptophan from chorismate: step 4/5.</text>
</comment>
<dbReference type="PANTHER" id="PTHR22854:SF2">
    <property type="entry name" value="INDOLE-3-GLYCEROL-PHOSPHATE SYNTHASE"/>
    <property type="match status" value="1"/>
</dbReference>
<evidence type="ECO:0000256" key="1">
    <source>
        <dbReference type="ARBA" id="ARBA00001633"/>
    </source>
</evidence>
<comment type="catalytic activity">
    <reaction evidence="1 8">
        <text>1-(2-carboxyphenylamino)-1-deoxy-D-ribulose 5-phosphate + H(+) = (1S,2R)-1-C-(indol-3-yl)glycerol 3-phosphate + CO2 + H2O</text>
        <dbReference type="Rhea" id="RHEA:23476"/>
        <dbReference type="ChEBI" id="CHEBI:15377"/>
        <dbReference type="ChEBI" id="CHEBI:15378"/>
        <dbReference type="ChEBI" id="CHEBI:16526"/>
        <dbReference type="ChEBI" id="CHEBI:58613"/>
        <dbReference type="ChEBI" id="CHEBI:58866"/>
        <dbReference type="EC" id="4.1.1.48"/>
    </reaction>
</comment>
<dbReference type="Pfam" id="PF00218">
    <property type="entry name" value="IGPS"/>
    <property type="match status" value="1"/>
</dbReference>
<dbReference type="HAMAP" id="MF_00134_B">
    <property type="entry name" value="IGPS_B"/>
    <property type="match status" value="1"/>
</dbReference>
<dbReference type="EC" id="4.1.1.48" evidence="8"/>
<comment type="caution">
    <text evidence="10">The sequence shown here is derived from an EMBL/GenBank/DDBJ whole genome shotgun (WGS) entry which is preliminary data.</text>
</comment>
<dbReference type="PANTHER" id="PTHR22854">
    <property type="entry name" value="TRYPTOPHAN BIOSYNTHESIS PROTEIN"/>
    <property type="match status" value="1"/>
</dbReference>
<dbReference type="InterPro" id="IPR013798">
    <property type="entry name" value="Indole-3-glycerol_P_synth_dom"/>
</dbReference>
<dbReference type="InterPro" id="IPR013785">
    <property type="entry name" value="Aldolase_TIM"/>
</dbReference>
<evidence type="ECO:0000259" key="9">
    <source>
        <dbReference type="Pfam" id="PF00218"/>
    </source>
</evidence>
<evidence type="ECO:0000256" key="4">
    <source>
        <dbReference type="ARBA" id="ARBA00022793"/>
    </source>
</evidence>
<evidence type="ECO:0000313" key="10">
    <source>
        <dbReference type="EMBL" id="MBC8562391.1"/>
    </source>
</evidence>
<protein>
    <recommendedName>
        <fullName evidence="8">Indole-3-glycerol phosphate synthase</fullName>
        <shortName evidence="8">IGPS</shortName>
        <ecNumber evidence="8">4.1.1.48</ecNumber>
    </recommendedName>
</protein>
<organism evidence="10 11">
    <name type="scientific">Jutongia huaianensis</name>
    <dbReference type="NCBI Taxonomy" id="2763668"/>
    <lineage>
        <taxon>Bacteria</taxon>
        <taxon>Bacillati</taxon>
        <taxon>Bacillota</taxon>
        <taxon>Clostridia</taxon>
        <taxon>Lachnospirales</taxon>
        <taxon>Lachnospiraceae</taxon>
        <taxon>Jutongia</taxon>
    </lineage>
</organism>
<evidence type="ECO:0000256" key="7">
    <source>
        <dbReference type="ARBA" id="ARBA00023239"/>
    </source>
</evidence>
<dbReference type="GO" id="GO:0004425">
    <property type="term" value="F:indole-3-glycerol-phosphate synthase activity"/>
    <property type="evidence" value="ECO:0007669"/>
    <property type="project" value="UniProtKB-EC"/>
</dbReference>
<dbReference type="InterPro" id="IPR001468">
    <property type="entry name" value="Indole-3-GlycerolPSynthase_CS"/>
</dbReference>
<dbReference type="PROSITE" id="PS00614">
    <property type="entry name" value="IGPS"/>
    <property type="match status" value="1"/>
</dbReference>
<feature type="domain" description="Indole-3-glycerol phosphate synthase" evidence="9">
    <location>
        <begin position="4"/>
        <end position="256"/>
    </location>
</feature>
<dbReference type="Gene3D" id="3.20.20.70">
    <property type="entry name" value="Aldolase class I"/>
    <property type="match status" value="1"/>
</dbReference>
<dbReference type="NCBIfam" id="NF001377">
    <property type="entry name" value="PRK00278.2-4"/>
    <property type="match status" value="1"/>
</dbReference>
<comment type="similarity">
    <text evidence="8">Belongs to the TrpC family.</text>
</comment>
<sequence length="262" mass="29471">MTILNEIATKTKERVAQLKREKPLEQIREKSQAMECDTGFPFEKAIAASGLSFICEVKKASPSKGVIAEEFPYVEIARDYEKGGARAISVLTEPYWFQGSDNYLKEIRKAVGLPIIRKDFVVDEYMIYEAKLMGADAVLLICAILTDEELKRFFDIADGLGLTALVEAHDQEEVNRALTIGARLIGVNNRDLHTFTIDINNSIRYRQSVPEDVLFVSESGIKTKEDIRQLMEHNVNGVLIGETMMRADDRVAAVKEFIGYAE</sequence>
<keyword evidence="4 8" id="KW-0210">Decarboxylase</keyword>